<keyword evidence="2" id="KW-1185">Reference proteome</keyword>
<reference evidence="1 2" key="1">
    <citation type="submission" date="2019-08" db="EMBL/GenBank/DDBJ databases">
        <authorList>
            <person name="Dhanesh K."/>
            <person name="Kumar G."/>
            <person name="Sasikala C."/>
            <person name="Venkata Ramana C."/>
        </authorList>
    </citation>
    <scope>NUCLEOTIDE SEQUENCE [LARGE SCALE GENOMIC DNA]</scope>
    <source>
        <strain evidence="1 2">JC645</strain>
    </source>
</reference>
<evidence type="ECO:0000313" key="2">
    <source>
        <dbReference type="Proteomes" id="UP000324479"/>
    </source>
</evidence>
<protein>
    <submittedName>
        <fullName evidence="1">Uncharacterized protein</fullName>
    </submittedName>
</protein>
<accession>A0A5M6CUI1</accession>
<evidence type="ECO:0000313" key="1">
    <source>
        <dbReference type="EMBL" id="KAA5538723.1"/>
    </source>
</evidence>
<name>A0A5M6CUI1_9BACT</name>
<dbReference type="RefSeq" id="WP_150079720.1">
    <property type="nucleotide sequence ID" value="NZ_VWOX01000027.1"/>
</dbReference>
<sequence>MQSNQELSNYLDILASIPDAIGWYVVPLEASGVLLLADSRESMALPLMEALAGEFGHVIATASKRGTHWAACLVDPSQEDLDAAAGKLRAAYAIGTTDPSDDHESGPF</sequence>
<comment type="caution">
    <text evidence="1">The sequence shown here is derived from an EMBL/GenBank/DDBJ whole genome shotgun (WGS) entry which is preliminary data.</text>
</comment>
<dbReference type="AlphaFoldDB" id="A0A5M6CUI1"/>
<organism evidence="1 2">
    <name type="scientific">Roseiconus nitratireducens</name>
    <dbReference type="NCBI Taxonomy" id="2605748"/>
    <lineage>
        <taxon>Bacteria</taxon>
        <taxon>Pseudomonadati</taxon>
        <taxon>Planctomycetota</taxon>
        <taxon>Planctomycetia</taxon>
        <taxon>Pirellulales</taxon>
        <taxon>Pirellulaceae</taxon>
        <taxon>Roseiconus</taxon>
    </lineage>
</organism>
<dbReference type="Proteomes" id="UP000324479">
    <property type="component" value="Unassembled WGS sequence"/>
</dbReference>
<gene>
    <name evidence="1" type="ORF">FYK55_26795</name>
</gene>
<dbReference type="EMBL" id="VWOX01000027">
    <property type="protein sequence ID" value="KAA5538723.1"/>
    <property type="molecule type" value="Genomic_DNA"/>
</dbReference>
<proteinExistence type="predicted"/>